<dbReference type="AlphaFoldDB" id="A0AAW5S671"/>
<keyword evidence="6" id="KW-1185">Reference proteome</keyword>
<accession>A0AAW5S671</accession>
<dbReference type="InterPro" id="IPR024516">
    <property type="entry name" value="Mce_C"/>
</dbReference>
<dbReference type="InterPro" id="IPR005693">
    <property type="entry name" value="Mce"/>
</dbReference>
<proteinExistence type="predicted"/>
<keyword evidence="1" id="KW-0472">Membrane</keyword>
<evidence type="ECO:0000256" key="1">
    <source>
        <dbReference type="SAM" id="Phobius"/>
    </source>
</evidence>
<dbReference type="Proteomes" id="UP000192293">
    <property type="component" value="Unassembled WGS sequence"/>
</dbReference>
<keyword evidence="1" id="KW-1133">Transmembrane helix</keyword>
<feature type="domain" description="Mammalian cell entry C-terminal" evidence="3">
    <location>
        <begin position="119"/>
        <end position="332"/>
    </location>
</feature>
<dbReference type="RefSeq" id="WP_023862286.1">
    <property type="nucleotide sequence ID" value="NZ_JACKTG010000032.1"/>
</dbReference>
<evidence type="ECO:0000313" key="6">
    <source>
        <dbReference type="Proteomes" id="UP000192293"/>
    </source>
</evidence>
<dbReference type="EMBL" id="JACKTG010000032">
    <property type="protein sequence ID" value="MCV6990177.1"/>
    <property type="molecule type" value="Genomic_DNA"/>
</dbReference>
<organism evidence="4 7">
    <name type="scientific">Mycobacterium bouchedurhonense</name>
    <dbReference type="NCBI Taxonomy" id="701041"/>
    <lineage>
        <taxon>Bacteria</taxon>
        <taxon>Bacillati</taxon>
        <taxon>Actinomycetota</taxon>
        <taxon>Actinomycetes</taxon>
        <taxon>Mycobacteriales</taxon>
        <taxon>Mycobacteriaceae</taxon>
        <taxon>Mycobacterium</taxon>
        <taxon>Mycobacterium avium complex (MAC)</taxon>
    </lineage>
</organism>
<dbReference type="EMBL" id="MVHL01000011">
    <property type="protein sequence ID" value="ORA53530.1"/>
    <property type="molecule type" value="Genomic_DNA"/>
</dbReference>
<reference evidence="4" key="2">
    <citation type="submission" date="2020-07" db="EMBL/GenBank/DDBJ databases">
        <authorList>
            <person name="Pettersson B.M.F."/>
            <person name="Behra P.R.K."/>
            <person name="Ramesh M."/>
            <person name="Das S."/>
            <person name="Dasgupta S."/>
            <person name="Kirsebom L.A."/>
        </authorList>
    </citation>
    <scope>NUCLEOTIDE SEQUENCE</scope>
    <source>
        <strain evidence="4">DSM 45439</strain>
    </source>
</reference>
<keyword evidence="1" id="KW-0812">Transmembrane</keyword>
<dbReference type="Pfam" id="PF02470">
    <property type="entry name" value="MlaD"/>
    <property type="match status" value="1"/>
</dbReference>
<protein>
    <submittedName>
        <fullName evidence="4">MCE family protein</fullName>
    </submittedName>
    <submittedName>
        <fullName evidence="5">Mammalian cell entry protein</fullName>
    </submittedName>
</protein>
<name>A0AAW5S671_MYCBC</name>
<dbReference type="Pfam" id="PF11887">
    <property type="entry name" value="Mce4_CUP1"/>
    <property type="match status" value="1"/>
</dbReference>
<evidence type="ECO:0000313" key="4">
    <source>
        <dbReference type="EMBL" id="MCV6990177.1"/>
    </source>
</evidence>
<dbReference type="InterPro" id="IPR003399">
    <property type="entry name" value="Mce/MlaD"/>
</dbReference>
<evidence type="ECO:0000313" key="5">
    <source>
        <dbReference type="EMBL" id="ORA53530.1"/>
    </source>
</evidence>
<dbReference type="PANTHER" id="PTHR33371">
    <property type="entry name" value="INTERMEMBRANE PHOSPHOLIPID TRANSPORT SYSTEM BINDING PROTEIN MLAD-RELATED"/>
    <property type="match status" value="1"/>
</dbReference>
<dbReference type="GO" id="GO:0005576">
    <property type="term" value="C:extracellular region"/>
    <property type="evidence" value="ECO:0007669"/>
    <property type="project" value="TreeGrafter"/>
</dbReference>
<gene>
    <name evidence="5" type="ORF">BST19_10055</name>
    <name evidence="4" type="ORF">H7I91_12865</name>
</gene>
<dbReference type="InterPro" id="IPR052336">
    <property type="entry name" value="MlaD_Phospholipid_Transporter"/>
</dbReference>
<dbReference type="Proteomes" id="UP001207588">
    <property type="component" value="Unassembled WGS sequence"/>
</dbReference>
<feature type="domain" description="Mce/MlaD" evidence="2">
    <location>
        <begin position="39"/>
        <end position="114"/>
    </location>
</feature>
<reference evidence="5 6" key="1">
    <citation type="submission" date="2017-02" db="EMBL/GenBank/DDBJ databases">
        <title>The new phylogeny of genus Mycobacterium.</title>
        <authorList>
            <person name="Tortoli E."/>
            <person name="Trovato A."/>
            <person name="Cirillo D.M."/>
        </authorList>
    </citation>
    <scope>NUCLEOTIDE SEQUENCE [LARGE SCALE GENOMIC DNA]</scope>
    <source>
        <strain evidence="5 6">DSM 45439</strain>
    </source>
</reference>
<sequence>MRENLVGTTWRLAIYLVVCLVGAFALVAVFGQLRFQSEKTYRAVFANVSGLEGGNFVRVAGVEVGKVKNITIQPDSTVLVEFSAADSVMLTEGARAAVRFADLIGGRYLALEEGAGGVKRLQPGGTIPLSRTEPALDLDALLGGFRPLFRALDPDQVNKLTGQLIAAFQGQGGTIGSFLTQAAALTSTLADRDQLIGQVITNLNTMLGSLSGQSKQFAKAVDSLSELVAGLKARKQDISNGVAYANAAAGSIADLLAQARPPLKKVVAETDRTAGTVLGDRDFFDNYLNTWPDAFKILNRQGLTGDWFTFYLCDVALKVNGKGGQPVFIKLAGQSTGRCTPR</sequence>
<comment type="caution">
    <text evidence="4">The sequence shown here is derived from an EMBL/GenBank/DDBJ whole genome shotgun (WGS) entry which is preliminary data.</text>
</comment>
<dbReference type="GO" id="GO:0051701">
    <property type="term" value="P:biological process involved in interaction with host"/>
    <property type="evidence" value="ECO:0007669"/>
    <property type="project" value="TreeGrafter"/>
</dbReference>
<feature type="transmembrane region" description="Helical" evidence="1">
    <location>
        <begin position="12"/>
        <end position="33"/>
    </location>
</feature>
<dbReference type="PANTHER" id="PTHR33371:SF17">
    <property type="entry name" value="MCE-FAMILY PROTEIN MCE1B"/>
    <property type="match status" value="1"/>
</dbReference>
<evidence type="ECO:0000313" key="7">
    <source>
        <dbReference type="Proteomes" id="UP001207588"/>
    </source>
</evidence>
<evidence type="ECO:0000259" key="2">
    <source>
        <dbReference type="Pfam" id="PF02470"/>
    </source>
</evidence>
<dbReference type="NCBIfam" id="TIGR00996">
    <property type="entry name" value="Mtu_fam_mce"/>
    <property type="match status" value="1"/>
</dbReference>
<evidence type="ECO:0000259" key="3">
    <source>
        <dbReference type="Pfam" id="PF11887"/>
    </source>
</evidence>
<reference evidence="4" key="3">
    <citation type="journal article" date="2022" name="BMC Genomics">
        <title>Comparative genome analysis of mycobacteria focusing on tRNA and non-coding RNA.</title>
        <authorList>
            <person name="Behra P.R.K."/>
            <person name="Pettersson B.M.F."/>
            <person name="Ramesh M."/>
            <person name="Das S."/>
            <person name="Dasgupta S."/>
            <person name="Kirsebom L.A."/>
        </authorList>
    </citation>
    <scope>NUCLEOTIDE SEQUENCE</scope>
    <source>
        <strain evidence="4">DSM 45439</strain>
    </source>
</reference>